<evidence type="ECO:0000313" key="3">
    <source>
        <dbReference type="Proteomes" id="UP000596742"/>
    </source>
</evidence>
<sequence>MSSSTVAEIRYEASSVLTNAKKKESDEAREMIEEEAPTFIGKNRRPKTLVKGELVRLDLQGLFNIPAEKRYANLKIQLNKPRYNELEEQLEELQKTEDDQAGASAEVNNPKVQR</sequence>
<evidence type="ECO:0000313" key="2">
    <source>
        <dbReference type="EMBL" id="VDI84024.1"/>
    </source>
</evidence>
<accession>A0A8B6HTR5</accession>
<keyword evidence="3" id="KW-1185">Reference proteome</keyword>
<dbReference type="Proteomes" id="UP000596742">
    <property type="component" value="Unassembled WGS sequence"/>
</dbReference>
<dbReference type="EMBL" id="UYJE01010536">
    <property type="protein sequence ID" value="VDI84024.1"/>
    <property type="molecule type" value="Genomic_DNA"/>
</dbReference>
<name>A0A8B6HTR5_MYTGA</name>
<gene>
    <name evidence="2" type="ORF">MGAL_10B077167</name>
</gene>
<protein>
    <submittedName>
        <fullName evidence="2">Uncharacterized protein</fullName>
    </submittedName>
</protein>
<comment type="caution">
    <text evidence="2">The sequence shown here is derived from an EMBL/GenBank/DDBJ whole genome shotgun (WGS) entry which is preliminary data.</text>
</comment>
<dbReference type="AlphaFoldDB" id="A0A8B6HTR5"/>
<organism evidence="2 3">
    <name type="scientific">Mytilus galloprovincialis</name>
    <name type="common">Mediterranean mussel</name>
    <dbReference type="NCBI Taxonomy" id="29158"/>
    <lineage>
        <taxon>Eukaryota</taxon>
        <taxon>Metazoa</taxon>
        <taxon>Spiralia</taxon>
        <taxon>Lophotrochozoa</taxon>
        <taxon>Mollusca</taxon>
        <taxon>Bivalvia</taxon>
        <taxon>Autobranchia</taxon>
        <taxon>Pteriomorphia</taxon>
        <taxon>Mytilida</taxon>
        <taxon>Mytiloidea</taxon>
        <taxon>Mytilidae</taxon>
        <taxon>Mytilinae</taxon>
        <taxon>Mytilus</taxon>
    </lineage>
</organism>
<feature type="region of interest" description="Disordered" evidence="1">
    <location>
        <begin position="92"/>
        <end position="114"/>
    </location>
</feature>
<reference evidence="2" key="1">
    <citation type="submission" date="2018-11" db="EMBL/GenBank/DDBJ databases">
        <authorList>
            <person name="Alioto T."/>
            <person name="Alioto T."/>
        </authorList>
    </citation>
    <scope>NUCLEOTIDE SEQUENCE</scope>
</reference>
<proteinExistence type="predicted"/>
<dbReference type="OrthoDB" id="10558012at2759"/>
<evidence type="ECO:0000256" key="1">
    <source>
        <dbReference type="SAM" id="MobiDB-lite"/>
    </source>
</evidence>